<protein>
    <recommendedName>
        <fullName evidence="4">HNH endonuclease</fullName>
    </recommendedName>
</protein>
<accession>A0ABW2AMW5</accession>
<organism evidence="2 3">
    <name type="scientific">Flexivirga alba</name>
    <dbReference type="NCBI Taxonomy" id="702742"/>
    <lineage>
        <taxon>Bacteria</taxon>
        <taxon>Bacillati</taxon>
        <taxon>Actinomycetota</taxon>
        <taxon>Actinomycetes</taxon>
        <taxon>Micrococcales</taxon>
        <taxon>Dermacoccaceae</taxon>
        <taxon>Flexivirga</taxon>
    </lineage>
</organism>
<feature type="region of interest" description="Disordered" evidence="1">
    <location>
        <begin position="532"/>
        <end position="581"/>
    </location>
</feature>
<comment type="caution">
    <text evidence="2">The sequence shown here is derived from an EMBL/GenBank/DDBJ whole genome shotgun (WGS) entry which is preliminary data.</text>
</comment>
<dbReference type="Proteomes" id="UP001596298">
    <property type="component" value="Unassembled WGS sequence"/>
</dbReference>
<dbReference type="CDD" id="cd00085">
    <property type="entry name" value="HNHc"/>
    <property type="match status" value="1"/>
</dbReference>
<evidence type="ECO:0000313" key="3">
    <source>
        <dbReference type="Proteomes" id="UP001596298"/>
    </source>
</evidence>
<proteinExistence type="predicted"/>
<evidence type="ECO:0008006" key="4">
    <source>
        <dbReference type="Google" id="ProtNLM"/>
    </source>
</evidence>
<feature type="compositionally biased region" description="Basic and acidic residues" evidence="1">
    <location>
        <begin position="532"/>
        <end position="553"/>
    </location>
</feature>
<sequence>MVFQEGGPVVDLSGVPAPVADALAILVAEACQHGGGGALIRVERVSREHLGDVVQAAEVVKGFAEAALLDATSALVEDVAVDHGVPVDDPRFAQKVAVHRKGACRAVVHEVQLLTGSTLTAARDRVRFATALPARVGAAHGLLRAGGCSWERARIAYAETAHLDPVLAGQLIDRLLAPPERTVAEDGSGSVPLSHSGFRARVRRQLALVEGAAADRKRRHADAMGRRDACTFPGRDGTATFQATGDAARVFAAQQRLTEMAKAARAGGDPRTVAQLRADIAVDLLIGGTIAGHGVLGDAPAGRLQVIVHLASILPEDLVAEYTAGSRSPAAAAGTASGAAFGVGEVPGLGFLSPEQVREVAVRAGSTWARLVTDPVTGEVMDAAKTYRVPAGMGRLVKGRDHRCRAPGDCGVSAADCDVDHDTEYRAGATEPAEGGTHPENLHLMHRGHHNAKTCRFWSSEQHGDGSISWATLTRRLRTSVFDHHRPGDQCPPVPSRVEQQLGIRLALCREHDVIPNVFTDLEDLHLLADHDDDRDRDEGREHGEGRDCDDQGCRQPRGRMQFYRPSRDIRIQLPEPPPPF</sequence>
<reference evidence="3" key="1">
    <citation type="journal article" date="2019" name="Int. J. Syst. Evol. Microbiol.">
        <title>The Global Catalogue of Microorganisms (GCM) 10K type strain sequencing project: providing services to taxonomists for standard genome sequencing and annotation.</title>
        <authorList>
            <consortium name="The Broad Institute Genomics Platform"/>
            <consortium name="The Broad Institute Genome Sequencing Center for Infectious Disease"/>
            <person name="Wu L."/>
            <person name="Ma J."/>
        </authorList>
    </citation>
    <scope>NUCLEOTIDE SEQUENCE [LARGE SCALE GENOMIC DNA]</scope>
    <source>
        <strain evidence="3">CCUG 58127</strain>
    </source>
</reference>
<gene>
    <name evidence="2" type="ORF">ACFQDH_22500</name>
</gene>
<dbReference type="InterPro" id="IPR003615">
    <property type="entry name" value="HNH_nuc"/>
</dbReference>
<name>A0ABW2AMW5_9MICO</name>
<keyword evidence="3" id="KW-1185">Reference proteome</keyword>
<evidence type="ECO:0000313" key="2">
    <source>
        <dbReference type="EMBL" id="MFC6707929.1"/>
    </source>
</evidence>
<dbReference type="RefSeq" id="WP_382404590.1">
    <property type="nucleotide sequence ID" value="NZ_JBHSWH010000001.1"/>
</dbReference>
<dbReference type="EMBL" id="JBHSWH010000001">
    <property type="protein sequence ID" value="MFC6707929.1"/>
    <property type="molecule type" value="Genomic_DNA"/>
</dbReference>
<evidence type="ECO:0000256" key="1">
    <source>
        <dbReference type="SAM" id="MobiDB-lite"/>
    </source>
</evidence>